<evidence type="ECO:0000313" key="10">
    <source>
        <dbReference type="Proteomes" id="UP000295008"/>
    </source>
</evidence>
<dbReference type="GO" id="GO:0055085">
    <property type="term" value="P:transmembrane transport"/>
    <property type="evidence" value="ECO:0007669"/>
    <property type="project" value="InterPro"/>
</dbReference>
<evidence type="ECO:0000256" key="2">
    <source>
        <dbReference type="ARBA" id="ARBA00022448"/>
    </source>
</evidence>
<organism evidence="9 10">
    <name type="scientific">Hydrogenispora ethanolica</name>
    <dbReference type="NCBI Taxonomy" id="1082276"/>
    <lineage>
        <taxon>Bacteria</taxon>
        <taxon>Bacillati</taxon>
        <taxon>Bacillota</taxon>
        <taxon>Hydrogenispora</taxon>
    </lineage>
</organism>
<feature type="transmembrane region" description="Helical" evidence="7">
    <location>
        <begin position="25"/>
        <end position="46"/>
    </location>
</feature>
<evidence type="ECO:0000256" key="6">
    <source>
        <dbReference type="ARBA" id="ARBA00023136"/>
    </source>
</evidence>
<dbReference type="CDD" id="cd06261">
    <property type="entry name" value="TM_PBP2"/>
    <property type="match status" value="1"/>
</dbReference>
<feature type="transmembrane region" description="Helical" evidence="7">
    <location>
        <begin position="283"/>
        <end position="302"/>
    </location>
</feature>
<dbReference type="InterPro" id="IPR051393">
    <property type="entry name" value="ABC_transporter_permease"/>
</dbReference>
<feature type="transmembrane region" description="Helical" evidence="7">
    <location>
        <begin position="168"/>
        <end position="188"/>
    </location>
</feature>
<dbReference type="Proteomes" id="UP000295008">
    <property type="component" value="Unassembled WGS sequence"/>
</dbReference>
<evidence type="ECO:0000313" key="9">
    <source>
        <dbReference type="EMBL" id="TCL68546.1"/>
    </source>
</evidence>
<dbReference type="AlphaFoldDB" id="A0A4R1RQG5"/>
<proteinExistence type="inferred from homology"/>
<keyword evidence="4 7" id="KW-0812">Transmembrane</keyword>
<keyword evidence="3" id="KW-1003">Cell membrane</keyword>
<keyword evidence="2 7" id="KW-0813">Transport</keyword>
<comment type="subcellular location">
    <subcellularLocation>
        <location evidence="1 7">Cell membrane</location>
        <topology evidence="1 7">Multi-pass membrane protein</topology>
    </subcellularLocation>
</comment>
<keyword evidence="10" id="KW-1185">Reference proteome</keyword>
<sequence length="311" mass="34333">MNPTMIKPAGERPESLPQGSRLRQFFRVNGIGLAFLLPALCFYTLFQWGPILYNFLLAFQNYTPGLPPVWVGLQNFQRVLSDSVLPQAIANTFAFAGWALLIGYAVPIVAAIVITELRRGRAFFRLAIYLPNIIPAIALYIMWIYMFHPTVGLLNQILQFFGLPGLEWLLAPKLALVSLVIMSTWANFGSTAVLYMASITAIQAELYEAAEIDGAGIGARIRHITLPALQPTMVLLLLLQLLATLQVLQEPFVMTGGGPNNATMTLMYLAYNYAFVNAEFGKAGALGMLLFLLLMVLSLIYVKLTKVVGQK</sequence>
<evidence type="ECO:0000256" key="1">
    <source>
        <dbReference type="ARBA" id="ARBA00004651"/>
    </source>
</evidence>
<gene>
    <name evidence="9" type="ORF">EDC14_101387</name>
</gene>
<dbReference type="PANTHER" id="PTHR30193">
    <property type="entry name" value="ABC TRANSPORTER PERMEASE PROTEIN"/>
    <property type="match status" value="1"/>
</dbReference>
<dbReference type="SUPFAM" id="SSF161098">
    <property type="entry name" value="MetI-like"/>
    <property type="match status" value="1"/>
</dbReference>
<dbReference type="Gene3D" id="1.10.3720.10">
    <property type="entry name" value="MetI-like"/>
    <property type="match status" value="1"/>
</dbReference>
<evidence type="ECO:0000256" key="3">
    <source>
        <dbReference type="ARBA" id="ARBA00022475"/>
    </source>
</evidence>
<dbReference type="RefSeq" id="WP_132014532.1">
    <property type="nucleotide sequence ID" value="NZ_SLUN01000013.1"/>
</dbReference>
<evidence type="ECO:0000256" key="4">
    <source>
        <dbReference type="ARBA" id="ARBA00022692"/>
    </source>
</evidence>
<feature type="transmembrane region" description="Helical" evidence="7">
    <location>
        <begin position="228"/>
        <end position="248"/>
    </location>
</feature>
<keyword evidence="5 7" id="KW-1133">Transmembrane helix</keyword>
<accession>A0A4R1RQG5</accession>
<protein>
    <submittedName>
        <fullName evidence="9">Carbohydrate ABC transporter membrane protein 1 (CUT1 family)</fullName>
    </submittedName>
</protein>
<dbReference type="InterPro" id="IPR000515">
    <property type="entry name" value="MetI-like"/>
</dbReference>
<dbReference type="OrthoDB" id="9788108at2"/>
<dbReference type="GO" id="GO:0005886">
    <property type="term" value="C:plasma membrane"/>
    <property type="evidence" value="ECO:0007669"/>
    <property type="project" value="UniProtKB-SubCell"/>
</dbReference>
<comment type="caution">
    <text evidence="9">The sequence shown here is derived from an EMBL/GenBank/DDBJ whole genome shotgun (WGS) entry which is preliminary data.</text>
</comment>
<dbReference type="InterPro" id="IPR035906">
    <property type="entry name" value="MetI-like_sf"/>
</dbReference>
<dbReference type="PANTHER" id="PTHR30193:SF41">
    <property type="entry name" value="DIACETYLCHITOBIOSE UPTAKE SYSTEM PERMEASE PROTEIN NGCF"/>
    <property type="match status" value="1"/>
</dbReference>
<feature type="transmembrane region" description="Helical" evidence="7">
    <location>
        <begin position="126"/>
        <end position="148"/>
    </location>
</feature>
<dbReference type="Pfam" id="PF00528">
    <property type="entry name" value="BPD_transp_1"/>
    <property type="match status" value="1"/>
</dbReference>
<dbReference type="EMBL" id="SLUN01000013">
    <property type="protein sequence ID" value="TCL68546.1"/>
    <property type="molecule type" value="Genomic_DNA"/>
</dbReference>
<comment type="similarity">
    <text evidence="7">Belongs to the binding-protein-dependent transport system permease family.</text>
</comment>
<feature type="transmembrane region" description="Helical" evidence="7">
    <location>
        <begin position="88"/>
        <end position="114"/>
    </location>
</feature>
<dbReference type="PROSITE" id="PS50928">
    <property type="entry name" value="ABC_TM1"/>
    <property type="match status" value="1"/>
</dbReference>
<evidence type="ECO:0000256" key="7">
    <source>
        <dbReference type="RuleBase" id="RU363032"/>
    </source>
</evidence>
<name>A0A4R1RQG5_HYDET</name>
<reference evidence="9 10" key="1">
    <citation type="submission" date="2019-03" db="EMBL/GenBank/DDBJ databases">
        <title>Genomic Encyclopedia of Type Strains, Phase IV (KMG-IV): sequencing the most valuable type-strain genomes for metagenomic binning, comparative biology and taxonomic classification.</title>
        <authorList>
            <person name="Goeker M."/>
        </authorList>
    </citation>
    <scope>NUCLEOTIDE SEQUENCE [LARGE SCALE GENOMIC DNA]</scope>
    <source>
        <strain evidence="9 10">LX-B</strain>
    </source>
</reference>
<evidence type="ECO:0000259" key="8">
    <source>
        <dbReference type="PROSITE" id="PS50928"/>
    </source>
</evidence>
<feature type="domain" description="ABC transmembrane type-1" evidence="8">
    <location>
        <begin position="89"/>
        <end position="301"/>
    </location>
</feature>
<evidence type="ECO:0000256" key="5">
    <source>
        <dbReference type="ARBA" id="ARBA00022989"/>
    </source>
</evidence>
<keyword evidence="6 7" id="KW-0472">Membrane</keyword>